<name>A0A6L6XUB2_9ACTN</name>
<organism evidence="2 3">
    <name type="scientific">Nocardioides agri</name>
    <dbReference type="NCBI Taxonomy" id="2682843"/>
    <lineage>
        <taxon>Bacteria</taxon>
        <taxon>Bacillati</taxon>
        <taxon>Actinomycetota</taxon>
        <taxon>Actinomycetes</taxon>
        <taxon>Propionibacteriales</taxon>
        <taxon>Nocardioidaceae</taxon>
        <taxon>Nocardioides</taxon>
    </lineage>
</organism>
<keyword evidence="3" id="KW-1185">Reference proteome</keyword>
<keyword evidence="1" id="KW-1133">Transmembrane helix</keyword>
<dbReference type="RefSeq" id="WP_157344232.1">
    <property type="nucleotide sequence ID" value="NZ_WSEK01000004.1"/>
</dbReference>
<keyword evidence="1" id="KW-0812">Transmembrane</keyword>
<evidence type="ECO:0000313" key="2">
    <source>
        <dbReference type="EMBL" id="MVQ51004.1"/>
    </source>
</evidence>
<reference evidence="2 3" key="1">
    <citation type="submission" date="2019-12" db="EMBL/GenBank/DDBJ databases">
        <authorList>
            <person name="Huq M.A."/>
        </authorList>
    </citation>
    <scope>NUCLEOTIDE SEQUENCE [LARGE SCALE GENOMIC DNA]</scope>
    <source>
        <strain evidence="2 3">MAH-18</strain>
    </source>
</reference>
<dbReference type="Proteomes" id="UP000473525">
    <property type="component" value="Unassembled WGS sequence"/>
</dbReference>
<accession>A0A6L6XUB2</accession>
<sequence>MKLETASGVGLAADHLPVAGLASAWAGVVTFWVTVSTGVLYLNNAYGPLGERGGLGTLVG</sequence>
<comment type="caution">
    <text evidence="2">The sequence shown here is derived from an EMBL/GenBank/DDBJ whole genome shotgun (WGS) entry which is preliminary data.</text>
</comment>
<protein>
    <submittedName>
        <fullName evidence="2">Uncharacterized protein</fullName>
    </submittedName>
</protein>
<keyword evidence="1" id="KW-0472">Membrane</keyword>
<dbReference type="AlphaFoldDB" id="A0A6L6XUB2"/>
<proteinExistence type="predicted"/>
<dbReference type="EMBL" id="WSEK01000004">
    <property type="protein sequence ID" value="MVQ51004.1"/>
    <property type="molecule type" value="Genomic_DNA"/>
</dbReference>
<gene>
    <name evidence="2" type="ORF">GON03_17600</name>
</gene>
<evidence type="ECO:0000256" key="1">
    <source>
        <dbReference type="SAM" id="Phobius"/>
    </source>
</evidence>
<evidence type="ECO:0000313" key="3">
    <source>
        <dbReference type="Proteomes" id="UP000473525"/>
    </source>
</evidence>
<feature type="transmembrane region" description="Helical" evidence="1">
    <location>
        <begin position="20"/>
        <end position="42"/>
    </location>
</feature>